<keyword evidence="2" id="KW-0378">Hydrolase</keyword>
<dbReference type="eggNOG" id="COG1523">
    <property type="taxonomic scope" value="Bacteria"/>
</dbReference>
<dbReference type="InterPro" id="IPR013783">
    <property type="entry name" value="Ig-like_fold"/>
</dbReference>
<comment type="similarity">
    <text evidence="1">Belongs to the glycosyl hydrolase 13 family.</text>
</comment>
<name>Q023G9_SOLUE</name>
<dbReference type="SUPFAM" id="SSF81296">
    <property type="entry name" value="E set domains"/>
    <property type="match status" value="1"/>
</dbReference>
<dbReference type="SUPFAM" id="SSF51445">
    <property type="entry name" value="(Trans)glycosidases"/>
    <property type="match status" value="1"/>
</dbReference>
<dbReference type="Pfam" id="PF00128">
    <property type="entry name" value="Alpha-amylase"/>
    <property type="match status" value="1"/>
</dbReference>
<evidence type="ECO:0000259" key="4">
    <source>
        <dbReference type="SMART" id="SM00642"/>
    </source>
</evidence>
<dbReference type="InterPro" id="IPR044505">
    <property type="entry name" value="GlgX_Isoamylase_N_E_set"/>
</dbReference>
<dbReference type="GO" id="GO:0004135">
    <property type="term" value="F:amylo-alpha-1,6-glucosidase activity"/>
    <property type="evidence" value="ECO:0007669"/>
    <property type="project" value="InterPro"/>
</dbReference>
<dbReference type="Gene3D" id="3.20.20.80">
    <property type="entry name" value="Glycosidases"/>
    <property type="match status" value="1"/>
</dbReference>
<organism evidence="5">
    <name type="scientific">Solibacter usitatus (strain Ellin6076)</name>
    <dbReference type="NCBI Taxonomy" id="234267"/>
    <lineage>
        <taxon>Bacteria</taxon>
        <taxon>Pseudomonadati</taxon>
        <taxon>Acidobacteriota</taxon>
        <taxon>Terriglobia</taxon>
        <taxon>Bryobacterales</taxon>
        <taxon>Solibacteraceae</taxon>
        <taxon>Candidatus Solibacter</taxon>
    </lineage>
</organism>
<dbReference type="SMART" id="SM00642">
    <property type="entry name" value="Aamy"/>
    <property type="match status" value="1"/>
</dbReference>
<dbReference type="NCBIfam" id="TIGR02100">
    <property type="entry name" value="glgX_debranch"/>
    <property type="match status" value="1"/>
</dbReference>
<dbReference type="InterPro" id="IPR017853">
    <property type="entry name" value="GH"/>
</dbReference>
<dbReference type="CDD" id="cd02856">
    <property type="entry name" value="E_set_GDE_Isoamylase_N"/>
    <property type="match status" value="1"/>
</dbReference>
<feature type="domain" description="Glycosyl hydrolase family 13 catalytic" evidence="4">
    <location>
        <begin position="171"/>
        <end position="576"/>
    </location>
</feature>
<dbReference type="CAZy" id="CBM48">
    <property type="family name" value="Carbohydrate-Binding Module Family 48"/>
</dbReference>
<dbReference type="AlphaFoldDB" id="Q023G9"/>
<dbReference type="KEGG" id="sus:Acid_2891"/>
<dbReference type="CDD" id="cd11326">
    <property type="entry name" value="AmyAc_Glg_debranch"/>
    <property type="match status" value="1"/>
</dbReference>
<dbReference type="SUPFAM" id="SSF51011">
    <property type="entry name" value="Glycosyl hydrolase domain"/>
    <property type="match status" value="1"/>
</dbReference>
<evidence type="ECO:0000256" key="2">
    <source>
        <dbReference type="ARBA" id="ARBA00022801"/>
    </source>
</evidence>
<dbReference type="STRING" id="234267.Acid_2891"/>
<reference evidence="5" key="1">
    <citation type="submission" date="2006-10" db="EMBL/GenBank/DDBJ databases">
        <title>Complete sequence of Solibacter usitatus Ellin6076.</title>
        <authorList>
            <consortium name="US DOE Joint Genome Institute"/>
            <person name="Copeland A."/>
            <person name="Lucas S."/>
            <person name="Lapidus A."/>
            <person name="Barry K."/>
            <person name="Detter J.C."/>
            <person name="Glavina del Rio T."/>
            <person name="Hammon N."/>
            <person name="Israni S."/>
            <person name="Dalin E."/>
            <person name="Tice H."/>
            <person name="Pitluck S."/>
            <person name="Thompson L.S."/>
            <person name="Brettin T."/>
            <person name="Bruce D."/>
            <person name="Han C."/>
            <person name="Tapia R."/>
            <person name="Gilna P."/>
            <person name="Schmutz J."/>
            <person name="Larimer F."/>
            <person name="Land M."/>
            <person name="Hauser L."/>
            <person name="Kyrpides N."/>
            <person name="Mikhailova N."/>
            <person name="Janssen P.H."/>
            <person name="Kuske C.R."/>
            <person name="Richardson P."/>
        </authorList>
    </citation>
    <scope>NUCLEOTIDE SEQUENCE</scope>
    <source>
        <strain evidence="5">Ellin6076</strain>
    </source>
</reference>
<dbReference type="EMBL" id="CP000473">
    <property type="protein sequence ID" value="ABJ83877.1"/>
    <property type="molecule type" value="Genomic_DNA"/>
</dbReference>
<dbReference type="Gene3D" id="2.60.40.10">
    <property type="entry name" value="Immunoglobulins"/>
    <property type="match status" value="1"/>
</dbReference>
<dbReference type="PANTHER" id="PTHR43002">
    <property type="entry name" value="GLYCOGEN DEBRANCHING ENZYME"/>
    <property type="match status" value="1"/>
</dbReference>
<protein>
    <submittedName>
        <fullName evidence="5">Glycogen debranching enzyme GlgX</fullName>
    </submittedName>
</protein>
<dbReference type="Gene3D" id="2.60.40.1180">
    <property type="entry name" value="Golgi alpha-mannosidase II"/>
    <property type="match status" value="1"/>
</dbReference>
<sequence length="696" mass="78897">MTSNLLENPQSAPPCTAALAGRCSPLGATVQANGVNFSVFSRSASAIELLLFDREDDALPARVIRIPAATNRTYHYWHTFVPGARPGQLYGYRVHGPFDPASGLRFDPRKLLLDPYGRGIVVPAGYSREAARLPGDSARTAMKSVVIDPAAYDWEGDTPLHRPSSRTIIYELHVRGFTRHPSSGLSENLRGTYAGLIEKIPYLHDLGITAVELMPVFQFDPQDAPVGHCNYWGYAPVSFFAPHQQYSSRRDPQGVLNEFRDMVKALHRAGIEVILDVVFNHTAEGDHRGPTLSFRGFDNTAYYLLEPDRSYSNYSGTGNTLNANHPIVRRMIVDSLRYWVEEMHIDGFRFDLASILSRDCCGRPMAQPPVLWDIECDAVLAGTKLIAEAWDAAGLYQVGSFIGDSWREWNGRFRDDIRAFVRGDDDTAARFADRWLGSQEIYGHENREAEQSINFVTCHDGFTLNDLVSYNDKHNQQNGESNRDGCNDNRSWNCGVEGPSNDPEIEALRNRQIKNFLTITLLSLGVPMIVMGDEVRRTQQGNNNAYSQDNETSWFDWTLVQRHADLHRFVKLLIARRLLRDIDSDRTTLNELLHGARKAWHGVTLFEPDWSPWSHSLALGAELFKERLEFHMIFNSWWQPLDFELPPVLSRSPWRRWIDTAQPSPRDIVDWQAASPIDGLHYHAAPRSVVVLIRDR</sequence>
<proteinExistence type="inferred from homology"/>
<dbReference type="Pfam" id="PF02922">
    <property type="entry name" value="CBM_48"/>
    <property type="match status" value="1"/>
</dbReference>
<dbReference type="InterPro" id="IPR011837">
    <property type="entry name" value="Glycogen_debranch_GlgX"/>
</dbReference>
<evidence type="ECO:0000313" key="5">
    <source>
        <dbReference type="EMBL" id="ABJ83877.1"/>
    </source>
</evidence>
<evidence type="ECO:0000256" key="3">
    <source>
        <dbReference type="ARBA" id="ARBA00023295"/>
    </source>
</evidence>
<keyword evidence="3" id="KW-0326">Glycosidase</keyword>
<dbReference type="InterPro" id="IPR004193">
    <property type="entry name" value="Glyco_hydro_13_N"/>
</dbReference>
<dbReference type="GO" id="GO:0005980">
    <property type="term" value="P:glycogen catabolic process"/>
    <property type="evidence" value="ECO:0007669"/>
    <property type="project" value="InterPro"/>
</dbReference>
<gene>
    <name evidence="5" type="ordered locus">Acid_2891</name>
</gene>
<dbReference type="OrthoDB" id="9761875at2"/>
<dbReference type="InterPro" id="IPR013780">
    <property type="entry name" value="Glyco_hydro_b"/>
</dbReference>
<dbReference type="HOGENOM" id="CLU_011725_1_1_0"/>
<dbReference type="CAZy" id="GH13">
    <property type="family name" value="Glycoside Hydrolase Family 13"/>
</dbReference>
<dbReference type="InterPro" id="IPR006047">
    <property type="entry name" value="GH13_cat_dom"/>
</dbReference>
<evidence type="ECO:0000256" key="1">
    <source>
        <dbReference type="ARBA" id="ARBA00008061"/>
    </source>
</evidence>
<dbReference type="InParanoid" id="Q023G9"/>
<accession>Q023G9</accession>
<dbReference type="InterPro" id="IPR014756">
    <property type="entry name" value="Ig_E-set"/>
</dbReference>